<protein>
    <submittedName>
        <fullName evidence="1">Uncharacterized protein</fullName>
    </submittedName>
</protein>
<name>A0A1M5T7C9_9GAMM</name>
<organism evidence="1 2">
    <name type="scientific">Ferrimonas marina</name>
    <dbReference type="NCBI Taxonomy" id="299255"/>
    <lineage>
        <taxon>Bacteria</taxon>
        <taxon>Pseudomonadati</taxon>
        <taxon>Pseudomonadota</taxon>
        <taxon>Gammaproteobacteria</taxon>
        <taxon>Alteromonadales</taxon>
        <taxon>Ferrimonadaceae</taxon>
        <taxon>Ferrimonas</taxon>
    </lineage>
</organism>
<evidence type="ECO:0000313" key="1">
    <source>
        <dbReference type="EMBL" id="SHH46578.1"/>
    </source>
</evidence>
<dbReference type="AlphaFoldDB" id="A0A1M5T7C9"/>
<gene>
    <name evidence="1" type="ORF">SAMN02745129_2027</name>
</gene>
<evidence type="ECO:0000313" key="2">
    <source>
        <dbReference type="Proteomes" id="UP000184268"/>
    </source>
</evidence>
<dbReference type="Proteomes" id="UP000184268">
    <property type="component" value="Unassembled WGS sequence"/>
</dbReference>
<dbReference type="RefSeq" id="WP_067663549.1">
    <property type="nucleotide sequence ID" value="NZ_FQXG01000003.1"/>
</dbReference>
<accession>A0A1M5T7C9</accession>
<keyword evidence="2" id="KW-1185">Reference proteome</keyword>
<sequence>MPIQELLKHYQGVIERATECIEQYEAMINFSGSKHHLTSEAITGVAGTRQTILDIDYDPSRGDQAYFVFGDDRRLDALDGMWPLRCDSKVVAKQIGTEPGLPAFKGSATRASALGLAREEFESRDDQVLSEVQAVVLEWGEVNEDPVTLVVHNHLNGLDCNYTPAMVDELEQCHRAGELRGISPELLAAIHGLYEPKLDHITFRLEGHKLMRSMAEEKRNLLQDLVEYADNKRLLSVTLKHAEEEAIFPPDELAMLKQQCAVGLKQARPSSGLGLQ</sequence>
<dbReference type="EMBL" id="FQXG01000003">
    <property type="protein sequence ID" value="SHH46578.1"/>
    <property type="molecule type" value="Genomic_DNA"/>
</dbReference>
<reference evidence="1 2" key="1">
    <citation type="submission" date="2016-11" db="EMBL/GenBank/DDBJ databases">
        <authorList>
            <person name="Jaros S."/>
            <person name="Januszkiewicz K."/>
            <person name="Wedrychowicz H."/>
        </authorList>
    </citation>
    <scope>NUCLEOTIDE SEQUENCE [LARGE SCALE GENOMIC DNA]</scope>
    <source>
        <strain evidence="1 2">DSM 16917</strain>
    </source>
</reference>
<dbReference type="STRING" id="299255.SAMN02745129_2027"/>
<proteinExistence type="predicted"/>